<sequence>MMDSYTFSKKEFKPRNILVVSHLDRSPAFLARIRKKIYSKNSVLQHHFCCVRQFLYLFSDTAIHKNYWEDLYTLGEHELILNMCFKIYSCFRITDNTKLNSSGGRGYPWNCPVNFLGLKHVKHVGTI</sequence>
<keyword evidence="2" id="KW-1185">Reference proteome</keyword>
<name>A0AAV4T3H0_CAEEX</name>
<proteinExistence type="predicted"/>
<gene>
    <name evidence="1" type="ORF">CEXT_747761</name>
</gene>
<evidence type="ECO:0000313" key="1">
    <source>
        <dbReference type="EMBL" id="GIY41198.1"/>
    </source>
</evidence>
<reference evidence="1 2" key="1">
    <citation type="submission" date="2021-06" db="EMBL/GenBank/DDBJ databases">
        <title>Caerostris extrusa draft genome.</title>
        <authorList>
            <person name="Kono N."/>
            <person name="Arakawa K."/>
        </authorList>
    </citation>
    <scope>NUCLEOTIDE SEQUENCE [LARGE SCALE GENOMIC DNA]</scope>
</reference>
<accession>A0AAV4T3H0</accession>
<dbReference type="EMBL" id="BPLR01010699">
    <property type="protein sequence ID" value="GIY41198.1"/>
    <property type="molecule type" value="Genomic_DNA"/>
</dbReference>
<dbReference type="Proteomes" id="UP001054945">
    <property type="component" value="Unassembled WGS sequence"/>
</dbReference>
<comment type="caution">
    <text evidence="1">The sequence shown here is derived from an EMBL/GenBank/DDBJ whole genome shotgun (WGS) entry which is preliminary data.</text>
</comment>
<protein>
    <submittedName>
        <fullName evidence="1">Uncharacterized protein</fullName>
    </submittedName>
</protein>
<evidence type="ECO:0000313" key="2">
    <source>
        <dbReference type="Proteomes" id="UP001054945"/>
    </source>
</evidence>
<organism evidence="1 2">
    <name type="scientific">Caerostris extrusa</name>
    <name type="common">Bark spider</name>
    <name type="synonym">Caerostris bankana</name>
    <dbReference type="NCBI Taxonomy" id="172846"/>
    <lineage>
        <taxon>Eukaryota</taxon>
        <taxon>Metazoa</taxon>
        <taxon>Ecdysozoa</taxon>
        <taxon>Arthropoda</taxon>
        <taxon>Chelicerata</taxon>
        <taxon>Arachnida</taxon>
        <taxon>Araneae</taxon>
        <taxon>Araneomorphae</taxon>
        <taxon>Entelegynae</taxon>
        <taxon>Araneoidea</taxon>
        <taxon>Araneidae</taxon>
        <taxon>Caerostris</taxon>
    </lineage>
</organism>
<dbReference type="AlphaFoldDB" id="A0AAV4T3H0"/>